<reference evidence="2 3" key="1">
    <citation type="submission" date="2020-02" db="EMBL/GenBank/DDBJ databases">
        <title>Genome sequences of Thiorhodococcus mannitoliphagus and Thiorhodococcus minor, purple sulfur photosynthetic bacteria in the gammaproteobacterial family, Chromatiaceae.</title>
        <authorList>
            <person name="Aviles F.A."/>
            <person name="Meyer T.E."/>
            <person name="Kyndt J.A."/>
        </authorList>
    </citation>
    <scope>NUCLEOTIDE SEQUENCE [LARGE SCALE GENOMIC DNA]</scope>
    <source>
        <strain evidence="2 3">DSM 11518</strain>
    </source>
</reference>
<sequence length="225" mass="25249">MRDWWQEYGGDLIWLGIGVSILVAYHLFLAIRVRQNPNFTVQSVNRKARRSWVQNIMADPSHAILGVQTLRNSTMAATFFASTSVILSMGVLSLTGQADEIAHNWHALNLFGSRHPGLWELKLIVLLADLLIAFFSFAMSVRLYNHVGFQVSLPPKLRPSAVSPEKVAAHLNRAGSFYSTGMRAYYLAVPLVFWLFGPHLMAASSVVLVVMLYFMDRMPPIAEED</sequence>
<name>A0A6M0K3G1_9GAMM</name>
<dbReference type="InterPro" id="IPR006747">
    <property type="entry name" value="DUF599"/>
</dbReference>
<proteinExistence type="predicted"/>
<evidence type="ECO:0000313" key="2">
    <source>
        <dbReference type="EMBL" id="NEV63453.1"/>
    </source>
</evidence>
<keyword evidence="3" id="KW-1185">Reference proteome</keyword>
<dbReference type="EMBL" id="JAAIJQ010000051">
    <property type="protein sequence ID" value="NEV63453.1"/>
    <property type="molecule type" value="Genomic_DNA"/>
</dbReference>
<evidence type="ECO:0000256" key="1">
    <source>
        <dbReference type="SAM" id="Phobius"/>
    </source>
</evidence>
<protein>
    <submittedName>
        <fullName evidence="2">DUF599 domain-containing protein</fullName>
    </submittedName>
</protein>
<dbReference type="RefSeq" id="WP_164453915.1">
    <property type="nucleotide sequence ID" value="NZ_JAAIJQ010000051.1"/>
</dbReference>
<keyword evidence="1" id="KW-1133">Transmembrane helix</keyword>
<feature type="transmembrane region" description="Helical" evidence="1">
    <location>
        <begin position="191"/>
        <end position="214"/>
    </location>
</feature>
<dbReference type="AlphaFoldDB" id="A0A6M0K3G1"/>
<accession>A0A6M0K3G1</accession>
<dbReference type="PANTHER" id="PTHR31168:SF1">
    <property type="entry name" value="DUF599 FAMILY PROTEIN"/>
    <property type="match status" value="1"/>
</dbReference>
<feature type="transmembrane region" description="Helical" evidence="1">
    <location>
        <begin position="12"/>
        <end position="31"/>
    </location>
</feature>
<comment type="caution">
    <text evidence="2">The sequence shown here is derived from an EMBL/GenBank/DDBJ whole genome shotgun (WGS) entry which is preliminary data.</text>
</comment>
<feature type="transmembrane region" description="Helical" evidence="1">
    <location>
        <begin position="123"/>
        <end position="144"/>
    </location>
</feature>
<gene>
    <name evidence="2" type="ORF">G3446_16430</name>
</gene>
<dbReference type="PANTHER" id="PTHR31168">
    <property type="entry name" value="OS02G0292800 PROTEIN"/>
    <property type="match status" value="1"/>
</dbReference>
<evidence type="ECO:0000313" key="3">
    <source>
        <dbReference type="Proteomes" id="UP000483379"/>
    </source>
</evidence>
<dbReference type="Proteomes" id="UP000483379">
    <property type="component" value="Unassembled WGS sequence"/>
</dbReference>
<organism evidence="2 3">
    <name type="scientific">Thiorhodococcus minor</name>
    <dbReference type="NCBI Taxonomy" id="57489"/>
    <lineage>
        <taxon>Bacteria</taxon>
        <taxon>Pseudomonadati</taxon>
        <taxon>Pseudomonadota</taxon>
        <taxon>Gammaproteobacteria</taxon>
        <taxon>Chromatiales</taxon>
        <taxon>Chromatiaceae</taxon>
        <taxon>Thiorhodococcus</taxon>
    </lineage>
</organism>
<keyword evidence="1" id="KW-0812">Transmembrane</keyword>
<keyword evidence="1" id="KW-0472">Membrane</keyword>
<dbReference type="Pfam" id="PF04654">
    <property type="entry name" value="DUF599"/>
    <property type="match status" value="1"/>
</dbReference>